<proteinExistence type="predicted"/>
<dbReference type="SUPFAM" id="SSF54909">
    <property type="entry name" value="Dimeric alpha+beta barrel"/>
    <property type="match status" value="1"/>
</dbReference>
<evidence type="ECO:0000313" key="2">
    <source>
        <dbReference type="EMBL" id="GGJ45840.1"/>
    </source>
</evidence>
<sequence length="55" mass="6077">MIRRIEMNLDKWDEVDRTGREFALGRRQSDGSALSGDSLSNPVDLQAVGGMGLRV</sequence>
<reference evidence="3" key="1">
    <citation type="journal article" date="2019" name="Int. J. Syst. Evol. Microbiol.">
        <title>The Global Catalogue of Microorganisms (GCM) 10K type strain sequencing project: providing services to taxonomists for standard genome sequencing and annotation.</title>
        <authorList>
            <consortium name="The Broad Institute Genomics Platform"/>
            <consortium name="The Broad Institute Genome Sequencing Center for Infectious Disease"/>
            <person name="Wu L."/>
            <person name="Ma J."/>
        </authorList>
    </citation>
    <scope>NUCLEOTIDE SEQUENCE [LARGE SCALE GENOMIC DNA]</scope>
    <source>
        <strain evidence="3">CGMCC 1.3685</strain>
    </source>
</reference>
<accession>A0ABQ2D8M7</accession>
<dbReference type="InterPro" id="IPR011008">
    <property type="entry name" value="Dimeric_a/b-barrel"/>
</dbReference>
<gene>
    <name evidence="2" type="ORF">GCM10007173_00360</name>
</gene>
<dbReference type="EMBL" id="BMKX01000001">
    <property type="protein sequence ID" value="GGJ45840.1"/>
    <property type="molecule type" value="Genomic_DNA"/>
</dbReference>
<feature type="domain" description="Dyp-type peroxidase C-terminal" evidence="1">
    <location>
        <begin position="1"/>
        <end position="37"/>
    </location>
</feature>
<protein>
    <recommendedName>
        <fullName evidence="1">Dyp-type peroxidase C-terminal domain-containing protein</fullName>
    </recommendedName>
</protein>
<dbReference type="Pfam" id="PF20628">
    <property type="entry name" value="Dyp_perox_C"/>
    <property type="match status" value="1"/>
</dbReference>
<keyword evidence="3" id="KW-1185">Reference proteome</keyword>
<evidence type="ECO:0000259" key="1">
    <source>
        <dbReference type="Pfam" id="PF20628"/>
    </source>
</evidence>
<dbReference type="Proteomes" id="UP000606115">
    <property type="component" value="Unassembled WGS sequence"/>
</dbReference>
<dbReference type="InterPro" id="IPR048328">
    <property type="entry name" value="Dyp_perox_C"/>
</dbReference>
<evidence type="ECO:0000313" key="3">
    <source>
        <dbReference type="Proteomes" id="UP000606115"/>
    </source>
</evidence>
<comment type="caution">
    <text evidence="2">The sequence shown here is derived from an EMBL/GenBank/DDBJ whole genome shotgun (WGS) entry which is preliminary data.</text>
</comment>
<organism evidence="2 3">
    <name type="scientific">Glutamicibacter ardleyensis</name>
    <dbReference type="NCBI Taxonomy" id="225894"/>
    <lineage>
        <taxon>Bacteria</taxon>
        <taxon>Bacillati</taxon>
        <taxon>Actinomycetota</taxon>
        <taxon>Actinomycetes</taxon>
        <taxon>Micrococcales</taxon>
        <taxon>Micrococcaceae</taxon>
        <taxon>Glutamicibacter</taxon>
    </lineage>
</organism>
<name>A0ABQ2D8M7_9MICC</name>